<keyword evidence="1" id="KW-0547">Nucleotide-binding</keyword>
<dbReference type="InterPro" id="IPR051309">
    <property type="entry name" value="ABCF_ATPase"/>
</dbReference>
<dbReference type="InterPro" id="IPR003593">
    <property type="entry name" value="AAA+_ATPase"/>
</dbReference>
<evidence type="ECO:0000259" key="4">
    <source>
        <dbReference type="PROSITE" id="PS50893"/>
    </source>
</evidence>
<dbReference type="GO" id="GO:0016887">
    <property type="term" value="F:ATP hydrolysis activity"/>
    <property type="evidence" value="ECO:0007669"/>
    <property type="project" value="InterPro"/>
</dbReference>
<dbReference type="InterPro" id="IPR017871">
    <property type="entry name" value="ABC_transporter-like_CS"/>
</dbReference>
<proteinExistence type="predicted"/>
<dbReference type="PROSITE" id="PS50893">
    <property type="entry name" value="ABC_TRANSPORTER_2"/>
    <property type="match status" value="2"/>
</dbReference>
<protein>
    <submittedName>
        <fullName evidence="5">ABC-F type ribosomal protection protein</fullName>
    </submittedName>
</protein>
<dbReference type="AlphaFoldDB" id="A0A9X2DSP9"/>
<dbReference type="SUPFAM" id="SSF52540">
    <property type="entry name" value="P-loop containing nucleoside triphosphate hydrolases"/>
    <property type="match status" value="2"/>
</dbReference>
<evidence type="ECO:0000313" key="6">
    <source>
        <dbReference type="Proteomes" id="UP001139179"/>
    </source>
</evidence>
<evidence type="ECO:0000256" key="3">
    <source>
        <dbReference type="SAM" id="Coils"/>
    </source>
</evidence>
<evidence type="ECO:0000256" key="2">
    <source>
        <dbReference type="ARBA" id="ARBA00022840"/>
    </source>
</evidence>
<dbReference type="PROSITE" id="PS00211">
    <property type="entry name" value="ABC_TRANSPORTER_1"/>
    <property type="match status" value="1"/>
</dbReference>
<dbReference type="PANTHER" id="PTHR42855">
    <property type="entry name" value="ABC TRANSPORTER ATP-BINDING SUBUNIT"/>
    <property type="match status" value="1"/>
</dbReference>
<dbReference type="InterPro" id="IPR027417">
    <property type="entry name" value="P-loop_NTPase"/>
</dbReference>
<keyword evidence="6" id="KW-1185">Reference proteome</keyword>
<dbReference type="Proteomes" id="UP001139179">
    <property type="component" value="Unassembled WGS sequence"/>
</dbReference>
<feature type="domain" description="ABC transporter" evidence="4">
    <location>
        <begin position="272"/>
        <end position="480"/>
    </location>
</feature>
<accession>A0A9X2DSP9</accession>
<gene>
    <name evidence="5" type="primary">abc-f</name>
    <name evidence="5" type="ORF">M3202_11725</name>
</gene>
<keyword evidence="2" id="KW-0067">ATP-binding</keyword>
<dbReference type="PANTHER" id="PTHR42855:SF2">
    <property type="entry name" value="DRUG RESISTANCE ABC TRANSPORTER,ATP-BINDING PROTEIN"/>
    <property type="match status" value="1"/>
</dbReference>
<dbReference type="RefSeq" id="WP_251223512.1">
    <property type="nucleotide sequence ID" value="NZ_JAMBOL010000009.1"/>
</dbReference>
<reference evidence="5" key="1">
    <citation type="submission" date="2022-05" db="EMBL/GenBank/DDBJ databases">
        <title>Comparative Genomics of Spacecraft Associated Microbes.</title>
        <authorList>
            <person name="Tran M.T."/>
            <person name="Wright A."/>
            <person name="Seuylemezian A."/>
            <person name="Eisen J."/>
            <person name="Coil D."/>
        </authorList>
    </citation>
    <scope>NUCLEOTIDE SEQUENCE</scope>
    <source>
        <strain evidence="5">214.1.1</strain>
    </source>
</reference>
<dbReference type="GO" id="GO:0005524">
    <property type="term" value="F:ATP binding"/>
    <property type="evidence" value="ECO:0007669"/>
    <property type="project" value="UniProtKB-KW"/>
</dbReference>
<dbReference type="CDD" id="cd03221">
    <property type="entry name" value="ABCF_EF-3"/>
    <property type="match status" value="2"/>
</dbReference>
<dbReference type="SMART" id="SM00382">
    <property type="entry name" value="AAA"/>
    <property type="match status" value="2"/>
</dbReference>
<dbReference type="NCBIfam" id="NF000355">
    <property type="entry name" value="ribo_prot_ABC_F"/>
    <property type="match status" value="1"/>
</dbReference>
<evidence type="ECO:0000256" key="1">
    <source>
        <dbReference type="ARBA" id="ARBA00022741"/>
    </source>
</evidence>
<dbReference type="InterPro" id="IPR003439">
    <property type="entry name" value="ABC_transporter-like_ATP-bd"/>
</dbReference>
<organism evidence="5 6">
    <name type="scientific">Halalkalibacter oceani</name>
    <dbReference type="NCBI Taxonomy" id="1653776"/>
    <lineage>
        <taxon>Bacteria</taxon>
        <taxon>Bacillati</taxon>
        <taxon>Bacillota</taxon>
        <taxon>Bacilli</taxon>
        <taxon>Bacillales</taxon>
        <taxon>Bacillaceae</taxon>
        <taxon>Halalkalibacter</taxon>
    </lineage>
</organism>
<name>A0A9X2DSP9_9BACI</name>
<dbReference type="NCBIfam" id="NF000170">
    <property type="entry name" value="ABCF_Vga_all"/>
    <property type="match status" value="1"/>
</dbReference>
<feature type="domain" description="ABC transporter" evidence="4">
    <location>
        <begin position="4"/>
        <end position="175"/>
    </location>
</feature>
<dbReference type="Gene3D" id="3.40.50.300">
    <property type="entry name" value="P-loop containing nucleotide triphosphate hydrolases"/>
    <property type="match status" value="3"/>
</dbReference>
<sequence length="524" mass="58465">MHLIEAQKIKLYAKDRLLLDIERLQIEAGDRIGLVGRNGSGKTTLLHALAGERRPDAGEIKARATRRLLPQLKNTNTHKSGGEVTQAYIQEAVAAAPALLFADEPTTNLDTAHIEWIESILREWQGAFILVSHDRAFLDALCTKIWEIEDGKLAEYKGGYSDYAAQKELQRRSQQQAYEQYQKKKRQLEEALKEKERKAARATKKPKRVSASEASIIGAKPYFAKKQKKLQQNAKAIETRIDQLEKVEKVKDLPAIRMQAADEPALKKQIIIRAEQVEGVVGGKTLWNKTSFYVRGGDKLAILGANGSGKTTLVKKIINGSDGITISPAIRVGYFSQNLSTLDTGQTILANVSENSPYEESFIRTMLARLLFFREDVLKPVSVLSGGERVKVALAKLLASGCQALILDEPTNFLDIASVEALESLLQEFSGTVIFVSHDRQFVANIATRLLVIENRTITAFDGSYQEYREAQEKPPATSDADDLLVIEQKITEVLSRLSLDPSEELETEFQRLLQKKRALIHES</sequence>
<feature type="coiled-coil region" evidence="3">
    <location>
        <begin position="164"/>
        <end position="247"/>
    </location>
</feature>
<keyword evidence="3" id="KW-0175">Coiled coil</keyword>
<dbReference type="EMBL" id="JAMBOL010000009">
    <property type="protein sequence ID" value="MCM3714747.1"/>
    <property type="molecule type" value="Genomic_DNA"/>
</dbReference>
<dbReference type="Pfam" id="PF00005">
    <property type="entry name" value="ABC_tran"/>
    <property type="match status" value="2"/>
</dbReference>
<evidence type="ECO:0000313" key="5">
    <source>
        <dbReference type="EMBL" id="MCM3714747.1"/>
    </source>
</evidence>
<dbReference type="Pfam" id="PF12848">
    <property type="entry name" value="ABC_tran_Xtn"/>
    <property type="match status" value="1"/>
</dbReference>
<comment type="caution">
    <text evidence="5">The sequence shown here is derived from an EMBL/GenBank/DDBJ whole genome shotgun (WGS) entry which is preliminary data.</text>
</comment>
<dbReference type="InterPro" id="IPR032781">
    <property type="entry name" value="ABC_tran_Xtn"/>
</dbReference>